<dbReference type="EMBL" id="BEHT01000019">
    <property type="protein sequence ID" value="GBC99015.1"/>
    <property type="molecule type" value="Genomic_DNA"/>
</dbReference>
<dbReference type="AlphaFoldDB" id="A0A2H5XCX4"/>
<protein>
    <submittedName>
        <fullName evidence="2">Uncharacterized protein</fullName>
    </submittedName>
</protein>
<reference evidence="3" key="1">
    <citation type="submission" date="2017-09" db="EMBL/GenBank/DDBJ databases">
        <title>Metaegenomics of thermophilic ammonia-oxidizing enrichment culture.</title>
        <authorList>
            <person name="Kato S."/>
            <person name="Suzuki K."/>
        </authorList>
    </citation>
    <scope>NUCLEOTIDE SEQUENCE [LARGE SCALE GENOMIC DNA]</scope>
</reference>
<name>A0A2H5XCX4_9BACT</name>
<feature type="transmembrane region" description="Helical" evidence="1">
    <location>
        <begin position="6"/>
        <end position="24"/>
    </location>
</feature>
<proteinExistence type="predicted"/>
<keyword evidence="1" id="KW-0472">Membrane</keyword>
<accession>A0A2H5XCX4</accession>
<gene>
    <name evidence="2" type="ORF">HRbin17_01536</name>
</gene>
<comment type="caution">
    <text evidence="2">The sequence shown here is derived from an EMBL/GenBank/DDBJ whole genome shotgun (WGS) entry which is preliminary data.</text>
</comment>
<keyword evidence="1" id="KW-0812">Transmembrane</keyword>
<sequence>MTTLLGFTLLALVGVMVGMFVAVYRWMHKPSVSDETLEALWSIVVALHETTQRLETAADRLERLLTEHANGKRPSAVGGERR</sequence>
<evidence type="ECO:0000313" key="2">
    <source>
        <dbReference type="EMBL" id="GBC99015.1"/>
    </source>
</evidence>
<evidence type="ECO:0000313" key="3">
    <source>
        <dbReference type="Proteomes" id="UP000236173"/>
    </source>
</evidence>
<evidence type="ECO:0000256" key="1">
    <source>
        <dbReference type="SAM" id="Phobius"/>
    </source>
</evidence>
<dbReference type="Proteomes" id="UP000236173">
    <property type="component" value="Unassembled WGS sequence"/>
</dbReference>
<keyword evidence="1" id="KW-1133">Transmembrane helix</keyword>
<organism evidence="2 3">
    <name type="scientific">Candidatus Fervidibacter japonicus</name>
    <dbReference type="NCBI Taxonomy" id="2035412"/>
    <lineage>
        <taxon>Bacteria</taxon>
        <taxon>Candidatus Fervidibacterota</taxon>
        <taxon>Candidatus Fervidibacter</taxon>
    </lineage>
</organism>